<evidence type="ECO:0000256" key="2">
    <source>
        <dbReference type="ARBA" id="ARBA00008917"/>
    </source>
</evidence>
<evidence type="ECO:0000256" key="1">
    <source>
        <dbReference type="ARBA" id="ARBA00004477"/>
    </source>
</evidence>
<dbReference type="PANTHER" id="PTHR11009">
    <property type="entry name" value="DER1-LIKE PROTEIN, DERLIN"/>
    <property type="match status" value="1"/>
</dbReference>
<comment type="function">
    <text evidence="7">May be involved in the degradation of misfolded endoplasmic reticulum (ER) luminal proteins.</text>
</comment>
<comment type="similarity">
    <text evidence="2 7">Belongs to the derlin family.</text>
</comment>
<name>A0ABR1G3B4_AURAN</name>
<organism evidence="9 10">
    <name type="scientific">Aureococcus anophagefferens</name>
    <name type="common">Harmful bloom alga</name>
    <dbReference type="NCBI Taxonomy" id="44056"/>
    <lineage>
        <taxon>Eukaryota</taxon>
        <taxon>Sar</taxon>
        <taxon>Stramenopiles</taxon>
        <taxon>Ochrophyta</taxon>
        <taxon>Pelagophyceae</taxon>
        <taxon>Pelagomonadales</taxon>
        <taxon>Pelagomonadaceae</taxon>
        <taxon>Aureococcus</taxon>
    </lineage>
</organism>
<keyword evidence="3 7" id="KW-0812">Transmembrane</keyword>
<comment type="caution">
    <text evidence="9">The sequence shown here is derived from an EMBL/GenBank/DDBJ whole genome shotgun (WGS) entry which is preliminary data.</text>
</comment>
<proteinExistence type="inferred from homology"/>
<evidence type="ECO:0000313" key="10">
    <source>
        <dbReference type="Proteomes" id="UP001363151"/>
    </source>
</evidence>
<gene>
    <name evidence="9" type="primary">DERL2</name>
    <name evidence="9" type="ORF">SO694_000164104</name>
</gene>
<feature type="transmembrane region" description="Helical" evidence="7">
    <location>
        <begin position="100"/>
        <end position="133"/>
    </location>
</feature>
<evidence type="ECO:0000256" key="6">
    <source>
        <dbReference type="ARBA" id="ARBA00023136"/>
    </source>
</evidence>
<dbReference type="EMBL" id="JBBJCI010000141">
    <property type="protein sequence ID" value="KAK7242736.1"/>
    <property type="molecule type" value="Genomic_DNA"/>
</dbReference>
<evidence type="ECO:0000313" key="9">
    <source>
        <dbReference type="EMBL" id="KAK7242736.1"/>
    </source>
</evidence>
<keyword evidence="10" id="KW-1185">Reference proteome</keyword>
<dbReference type="InterPro" id="IPR007599">
    <property type="entry name" value="DER1"/>
</dbReference>
<keyword evidence="6 7" id="KW-0472">Membrane</keyword>
<evidence type="ECO:0000256" key="4">
    <source>
        <dbReference type="ARBA" id="ARBA00022824"/>
    </source>
</evidence>
<feature type="compositionally biased region" description="Low complexity" evidence="8">
    <location>
        <begin position="234"/>
        <end position="243"/>
    </location>
</feature>
<evidence type="ECO:0000256" key="3">
    <source>
        <dbReference type="ARBA" id="ARBA00022692"/>
    </source>
</evidence>
<feature type="compositionally biased region" description="Basic and acidic residues" evidence="8">
    <location>
        <begin position="244"/>
        <end position="254"/>
    </location>
</feature>
<evidence type="ECO:0000256" key="7">
    <source>
        <dbReference type="RuleBase" id="RU363059"/>
    </source>
</evidence>
<evidence type="ECO:0000256" key="8">
    <source>
        <dbReference type="SAM" id="MobiDB-lite"/>
    </source>
</evidence>
<dbReference type="Pfam" id="PF04511">
    <property type="entry name" value="DER1"/>
    <property type="match status" value="1"/>
</dbReference>
<dbReference type="InterPro" id="IPR035952">
    <property type="entry name" value="Rhomboid-like_sf"/>
</dbReference>
<sequence length="280" mass="31261">MAAVDPWSWYTEIPVVSRVYLTASFVTTARACALDLVSPFALYYNFSLIFHKGQLWRLATNFFFFGMFSLDFLFHLYFLVRYCRLLEEGEFRWRTLDFVVMLGFARGVMLLFAPLLSVHFLGSSLAFMMVYVWGRRNDAVRMSFLGLFRSRRRTCPGCSWPSPCSWATRRRRTSSASPSATPTTTSSTSTRSSRRSAASGSGASSSCPSPRARALSGQPRPRRPAPFVPPPDLAGADADGAAADDARPEYDGAKAPRTRRPRAPGPRRVLSWGFPAAYES</sequence>
<comment type="caution">
    <text evidence="7">Lacks conserved residue(s) required for the propagation of feature annotation.</text>
</comment>
<reference evidence="9 10" key="1">
    <citation type="submission" date="2024-03" db="EMBL/GenBank/DDBJ databases">
        <title>Aureococcus anophagefferens CCMP1851 and Kratosvirus quantuckense: Draft genome of a second virus-susceptible host strain in the model system.</title>
        <authorList>
            <person name="Chase E."/>
            <person name="Truchon A.R."/>
            <person name="Schepens W."/>
            <person name="Wilhelm S.W."/>
        </authorList>
    </citation>
    <scope>NUCLEOTIDE SEQUENCE [LARGE SCALE GENOMIC DNA]</scope>
    <source>
        <strain evidence="9 10">CCMP1851</strain>
    </source>
</reference>
<feature type="region of interest" description="Disordered" evidence="8">
    <location>
        <begin position="171"/>
        <end position="280"/>
    </location>
</feature>
<comment type="subcellular location">
    <subcellularLocation>
        <location evidence="1 7">Endoplasmic reticulum membrane</location>
        <topology evidence="1 7">Multi-pass membrane protein</topology>
    </subcellularLocation>
</comment>
<keyword evidence="5 7" id="KW-1133">Transmembrane helix</keyword>
<feature type="compositionally biased region" description="Low complexity" evidence="8">
    <location>
        <begin position="174"/>
        <end position="214"/>
    </location>
</feature>
<dbReference type="Proteomes" id="UP001363151">
    <property type="component" value="Unassembled WGS sequence"/>
</dbReference>
<keyword evidence="4 7" id="KW-0256">Endoplasmic reticulum</keyword>
<dbReference type="SUPFAM" id="SSF144091">
    <property type="entry name" value="Rhomboid-like"/>
    <property type="match status" value="1"/>
</dbReference>
<accession>A0ABR1G3B4</accession>
<feature type="transmembrane region" description="Helical" evidence="7">
    <location>
        <begin position="20"/>
        <end position="46"/>
    </location>
</feature>
<evidence type="ECO:0000256" key="5">
    <source>
        <dbReference type="ARBA" id="ARBA00022989"/>
    </source>
</evidence>
<protein>
    <recommendedName>
        <fullName evidence="7">Derlin</fullName>
    </recommendedName>
</protein>
<feature type="transmembrane region" description="Helical" evidence="7">
    <location>
        <begin position="58"/>
        <end position="80"/>
    </location>
</feature>